<gene>
    <name evidence="2" type="ORF">HPB52_025264</name>
</gene>
<reference evidence="2" key="2">
    <citation type="submission" date="2021-09" db="EMBL/GenBank/DDBJ databases">
        <authorList>
            <person name="Jia N."/>
            <person name="Wang J."/>
            <person name="Shi W."/>
            <person name="Du L."/>
            <person name="Sun Y."/>
            <person name="Zhan W."/>
            <person name="Jiang J."/>
            <person name="Wang Q."/>
            <person name="Zhang B."/>
            <person name="Ji P."/>
            <person name="Sakyi L.B."/>
            <person name="Cui X."/>
            <person name="Yuan T."/>
            <person name="Jiang B."/>
            <person name="Yang W."/>
            <person name="Lam T.T.-Y."/>
            <person name="Chang Q."/>
            <person name="Ding S."/>
            <person name="Wang X."/>
            <person name="Zhu J."/>
            <person name="Ruan X."/>
            <person name="Zhao L."/>
            <person name="Wei J."/>
            <person name="Que T."/>
            <person name="Du C."/>
            <person name="Cheng J."/>
            <person name="Dai P."/>
            <person name="Han X."/>
            <person name="Huang E."/>
            <person name="Gao Y."/>
            <person name="Liu J."/>
            <person name="Shao H."/>
            <person name="Ye R."/>
            <person name="Li L."/>
            <person name="Wei W."/>
            <person name="Wang X."/>
            <person name="Wang C."/>
            <person name="Huo Q."/>
            <person name="Li W."/>
            <person name="Guo W."/>
            <person name="Chen H."/>
            <person name="Chen S."/>
            <person name="Zhou L."/>
            <person name="Zhou L."/>
            <person name="Ni X."/>
            <person name="Tian J."/>
            <person name="Zhou Y."/>
            <person name="Sheng Y."/>
            <person name="Liu T."/>
            <person name="Pan Y."/>
            <person name="Xia L."/>
            <person name="Li J."/>
            <person name="Zhao F."/>
            <person name="Cao W."/>
        </authorList>
    </citation>
    <scope>NUCLEOTIDE SEQUENCE</scope>
    <source>
        <strain evidence="2">Rsan-2018</strain>
        <tissue evidence="2">Larvae</tissue>
    </source>
</reference>
<evidence type="ECO:0000256" key="1">
    <source>
        <dbReference type="SAM" id="MobiDB-lite"/>
    </source>
</evidence>
<feature type="region of interest" description="Disordered" evidence="1">
    <location>
        <begin position="41"/>
        <end position="119"/>
    </location>
</feature>
<comment type="caution">
    <text evidence="2">The sequence shown here is derived from an EMBL/GenBank/DDBJ whole genome shotgun (WGS) entry which is preliminary data.</text>
</comment>
<dbReference type="Proteomes" id="UP000821837">
    <property type="component" value="Unassembled WGS sequence"/>
</dbReference>
<proteinExistence type="predicted"/>
<dbReference type="EMBL" id="JABSTV010000621">
    <property type="protein sequence ID" value="KAH7986007.1"/>
    <property type="molecule type" value="Genomic_DNA"/>
</dbReference>
<accession>A0A9D4TDC1</accession>
<feature type="compositionally biased region" description="Basic and acidic residues" evidence="1">
    <location>
        <begin position="76"/>
        <end position="91"/>
    </location>
</feature>
<dbReference type="AlphaFoldDB" id="A0A9D4TDC1"/>
<evidence type="ECO:0000313" key="2">
    <source>
        <dbReference type="EMBL" id="KAH7986007.1"/>
    </source>
</evidence>
<keyword evidence="3" id="KW-1185">Reference proteome</keyword>
<name>A0A9D4TDC1_RHISA</name>
<organism evidence="2 3">
    <name type="scientific">Rhipicephalus sanguineus</name>
    <name type="common">Brown dog tick</name>
    <name type="synonym">Ixodes sanguineus</name>
    <dbReference type="NCBI Taxonomy" id="34632"/>
    <lineage>
        <taxon>Eukaryota</taxon>
        <taxon>Metazoa</taxon>
        <taxon>Ecdysozoa</taxon>
        <taxon>Arthropoda</taxon>
        <taxon>Chelicerata</taxon>
        <taxon>Arachnida</taxon>
        <taxon>Acari</taxon>
        <taxon>Parasitiformes</taxon>
        <taxon>Ixodida</taxon>
        <taxon>Ixodoidea</taxon>
        <taxon>Ixodidae</taxon>
        <taxon>Rhipicephalinae</taxon>
        <taxon>Rhipicephalus</taxon>
        <taxon>Rhipicephalus</taxon>
    </lineage>
</organism>
<sequence>MDYPYLFSNHSECLLEERGQELGEGRVQGLKRSRARQIAAQLANEPSTDEAKQEKAPSKLQPNTMAGKTKSAMGEGARETIAAEHPPREAMRSAQITETENASVLPPTSGSFDRLLQVD</sequence>
<reference evidence="2" key="1">
    <citation type="journal article" date="2020" name="Cell">
        <title>Large-Scale Comparative Analyses of Tick Genomes Elucidate Their Genetic Diversity and Vector Capacities.</title>
        <authorList>
            <consortium name="Tick Genome and Microbiome Consortium (TIGMIC)"/>
            <person name="Jia N."/>
            <person name="Wang J."/>
            <person name="Shi W."/>
            <person name="Du L."/>
            <person name="Sun Y."/>
            <person name="Zhan W."/>
            <person name="Jiang J.F."/>
            <person name="Wang Q."/>
            <person name="Zhang B."/>
            <person name="Ji P."/>
            <person name="Bell-Sakyi L."/>
            <person name="Cui X.M."/>
            <person name="Yuan T.T."/>
            <person name="Jiang B.G."/>
            <person name="Yang W.F."/>
            <person name="Lam T.T."/>
            <person name="Chang Q.C."/>
            <person name="Ding S.J."/>
            <person name="Wang X.J."/>
            <person name="Zhu J.G."/>
            <person name="Ruan X.D."/>
            <person name="Zhao L."/>
            <person name="Wei J.T."/>
            <person name="Ye R.Z."/>
            <person name="Que T.C."/>
            <person name="Du C.H."/>
            <person name="Zhou Y.H."/>
            <person name="Cheng J.X."/>
            <person name="Dai P.F."/>
            <person name="Guo W.B."/>
            <person name="Han X.H."/>
            <person name="Huang E.J."/>
            <person name="Li L.F."/>
            <person name="Wei W."/>
            <person name="Gao Y.C."/>
            <person name="Liu J.Z."/>
            <person name="Shao H.Z."/>
            <person name="Wang X."/>
            <person name="Wang C.C."/>
            <person name="Yang T.C."/>
            <person name="Huo Q.B."/>
            <person name="Li W."/>
            <person name="Chen H.Y."/>
            <person name="Chen S.E."/>
            <person name="Zhou L.G."/>
            <person name="Ni X.B."/>
            <person name="Tian J.H."/>
            <person name="Sheng Y."/>
            <person name="Liu T."/>
            <person name="Pan Y.S."/>
            <person name="Xia L.Y."/>
            <person name="Li J."/>
            <person name="Zhao F."/>
            <person name="Cao W.C."/>
        </authorList>
    </citation>
    <scope>NUCLEOTIDE SEQUENCE</scope>
    <source>
        <strain evidence="2">Rsan-2018</strain>
    </source>
</reference>
<protein>
    <submittedName>
        <fullName evidence="2">Uncharacterized protein</fullName>
    </submittedName>
</protein>
<feature type="compositionally biased region" description="Polar residues" evidence="1">
    <location>
        <begin position="94"/>
        <end position="111"/>
    </location>
</feature>
<evidence type="ECO:0000313" key="3">
    <source>
        <dbReference type="Proteomes" id="UP000821837"/>
    </source>
</evidence>